<feature type="chain" id="PRO_5004202004" evidence="2">
    <location>
        <begin position="20"/>
        <end position="125"/>
    </location>
</feature>
<keyword evidence="1 3" id="KW-0812">Transmembrane</keyword>
<accession>Q23NG1</accession>
<dbReference type="Proteomes" id="UP000009168">
    <property type="component" value="Unassembled WGS sequence"/>
</dbReference>
<dbReference type="AlphaFoldDB" id="Q23NG1"/>
<proteinExistence type="predicted"/>
<dbReference type="HOGENOM" id="CLU_1997175_0_0_1"/>
<feature type="signal peptide" evidence="2">
    <location>
        <begin position="1"/>
        <end position="19"/>
    </location>
</feature>
<dbReference type="GeneID" id="7837519"/>
<evidence type="ECO:0000256" key="1">
    <source>
        <dbReference type="SAM" id="Phobius"/>
    </source>
</evidence>
<name>Q23NG1_TETTS</name>
<keyword evidence="2" id="KW-0732">Signal</keyword>
<dbReference type="RefSeq" id="XP_001018358.1">
    <property type="nucleotide sequence ID" value="XM_001018358.1"/>
</dbReference>
<reference evidence="4" key="1">
    <citation type="journal article" date="2006" name="PLoS Biol.">
        <title>Macronuclear genome sequence of the ciliate Tetrahymena thermophila, a model eukaryote.</title>
        <authorList>
            <person name="Eisen J.A."/>
            <person name="Coyne R.S."/>
            <person name="Wu M."/>
            <person name="Wu D."/>
            <person name="Thiagarajan M."/>
            <person name="Wortman J.R."/>
            <person name="Badger J.H."/>
            <person name="Ren Q."/>
            <person name="Amedeo P."/>
            <person name="Jones K.M."/>
            <person name="Tallon L.J."/>
            <person name="Delcher A.L."/>
            <person name="Salzberg S.L."/>
            <person name="Silva J.C."/>
            <person name="Haas B.J."/>
            <person name="Majoros W.H."/>
            <person name="Farzad M."/>
            <person name="Carlton J.M."/>
            <person name="Smith R.K. Jr."/>
            <person name="Garg J."/>
            <person name="Pearlman R.E."/>
            <person name="Karrer K.M."/>
            <person name="Sun L."/>
            <person name="Manning G."/>
            <person name="Elde N.C."/>
            <person name="Turkewitz A.P."/>
            <person name="Asai D.J."/>
            <person name="Wilkes D.E."/>
            <person name="Wang Y."/>
            <person name="Cai H."/>
            <person name="Collins K."/>
            <person name="Stewart B.A."/>
            <person name="Lee S.R."/>
            <person name="Wilamowska K."/>
            <person name="Weinberg Z."/>
            <person name="Ruzzo W.L."/>
            <person name="Wloga D."/>
            <person name="Gaertig J."/>
            <person name="Frankel J."/>
            <person name="Tsao C.-C."/>
            <person name="Gorovsky M.A."/>
            <person name="Keeling P.J."/>
            <person name="Waller R.F."/>
            <person name="Patron N.J."/>
            <person name="Cherry J.M."/>
            <person name="Stover N.A."/>
            <person name="Krieger C.J."/>
            <person name="del Toro C."/>
            <person name="Ryder H.F."/>
            <person name="Williamson S.C."/>
            <person name="Barbeau R.A."/>
            <person name="Hamilton E.P."/>
            <person name="Orias E."/>
        </authorList>
    </citation>
    <scope>NUCLEOTIDE SEQUENCE [LARGE SCALE GENOMIC DNA]</scope>
    <source>
        <strain evidence="4">SB210</strain>
    </source>
</reference>
<organism evidence="3 4">
    <name type="scientific">Tetrahymena thermophila (strain SB210)</name>
    <dbReference type="NCBI Taxonomy" id="312017"/>
    <lineage>
        <taxon>Eukaryota</taxon>
        <taxon>Sar</taxon>
        <taxon>Alveolata</taxon>
        <taxon>Ciliophora</taxon>
        <taxon>Intramacronucleata</taxon>
        <taxon>Oligohymenophorea</taxon>
        <taxon>Hymenostomatida</taxon>
        <taxon>Tetrahymenina</taxon>
        <taxon>Tetrahymenidae</taxon>
        <taxon>Tetrahymena</taxon>
    </lineage>
</organism>
<keyword evidence="1" id="KW-1133">Transmembrane helix</keyword>
<keyword evidence="4" id="KW-1185">Reference proteome</keyword>
<keyword evidence="1" id="KW-0472">Membrane</keyword>
<dbReference type="InParanoid" id="Q23NG1"/>
<gene>
    <name evidence="3" type="ORF">TTHERM_00753630</name>
</gene>
<sequence length="125" mass="13416">MKYIALVLLAFVAIASVNAQSPTDYLYRVGNCTQKNNSTCANDQSCTATAGRLQICFGNCYTLYNQTLDSMLPCFKANCTSIATNSGNSNVTTYSNNVISCMSSGVLSFAFILLVTIVSTLLANY</sequence>
<feature type="transmembrane region" description="Helical" evidence="1">
    <location>
        <begin position="105"/>
        <end position="123"/>
    </location>
</feature>
<protein>
    <submittedName>
        <fullName evidence="3">Transmembrane protein, putative</fullName>
    </submittedName>
</protein>
<evidence type="ECO:0000313" key="4">
    <source>
        <dbReference type="Proteomes" id="UP000009168"/>
    </source>
</evidence>
<dbReference type="EMBL" id="GG662655">
    <property type="protein sequence ID" value="EAR98113.1"/>
    <property type="molecule type" value="Genomic_DNA"/>
</dbReference>
<evidence type="ECO:0000313" key="3">
    <source>
        <dbReference type="EMBL" id="EAR98113.1"/>
    </source>
</evidence>
<dbReference type="KEGG" id="tet:TTHERM_00753630"/>
<evidence type="ECO:0000256" key="2">
    <source>
        <dbReference type="SAM" id="SignalP"/>
    </source>
</evidence>